<dbReference type="CDD" id="cd05018">
    <property type="entry name" value="CoxG"/>
    <property type="match status" value="1"/>
</dbReference>
<feature type="transmembrane region" description="Helical" evidence="1">
    <location>
        <begin position="192"/>
        <end position="210"/>
    </location>
</feature>
<evidence type="ECO:0000256" key="1">
    <source>
        <dbReference type="SAM" id="Phobius"/>
    </source>
</evidence>
<organism evidence="2 3">
    <name type="scientific">Ramlibacter pinisoli</name>
    <dbReference type="NCBI Taxonomy" id="2682844"/>
    <lineage>
        <taxon>Bacteria</taxon>
        <taxon>Pseudomonadati</taxon>
        <taxon>Pseudomonadota</taxon>
        <taxon>Betaproteobacteria</taxon>
        <taxon>Burkholderiales</taxon>
        <taxon>Comamonadaceae</taxon>
        <taxon>Ramlibacter</taxon>
    </lineage>
</organism>
<comment type="caution">
    <text evidence="2">The sequence shown here is derived from an EMBL/GenBank/DDBJ whole genome shotgun (WGS) entry which is preliminary data.</text>
</comment>
<evidence type="ECO:0000313" key="3">
    <source>
        <dbReference type="Proteomes" id="UP000469385"/>
    </source>
</evidence>
<dbReference type="Gene3D" id="3.30.530.20">
    <property type="match status" value="1"/>
</dbReference>
<accession>A0A6N8IQZ0</accession>
<dbReference type="PANTHER" id="PTHR38588">
    <property type="entry name" value="BLL0334 PROTEIN"/>
    <property type="match status" value="1"/>
</dbReference>
<dbReference type="Proteomes" id="UP000469385">
    <property type="component" value="Unassembled WGS sequence"/>
</dbReference>
<dbReference type="InterPro" id="IPR023393">
    <property type="entry name" value="START-like_dom_sf"/>
</dbReference>
<proteinExistence type="predicted"/>
<sequence length="211" mass="21650">MDMQGSRELPVSRQQAWEALNDPEVLKACIPGCDKVEPNGENQYLIGMSVKVGPVSAKFTGKIRLEDVNPPASYTLRFEGQGGAAGFGKGSAQVALAERGSGCDLSYTVNAQVGGRIAQVGQRLIDGVARSMAEDFFRRFEQELLRRHPPAAAAPEASAPAAGAAAAAGATANATATATATAAGAPSGGVPAWAWVVGAVVVVALGYLLLR</sequence>
<dbReference type="SUPFAM" id="SSF55961">
    <property type="entry name" value="Bet v1-like"/>
    <property type="match status" value="1"/>
</dbReference>
<name>A0A6N8IQZ0_9BURK</name>
<keyword evidence="3" id="KW-1185">Reference proteome</keyword>
<dbReference type="AlphaFoldDB" id="A0A6N8IQZ0"/>
<dbReference type="PANTHER" id="PTHR38588:SF1">
    <property type="entry name" value="BLL0334 PROTEIN"/>
    <property type="match status" value="1"/>
</dbReference>
<keyword evidence="1" id="KW-0472">Membrane</keyword>
<keyword evidence="1" id="KW-1133">Transmembrane helix</keyword>
<dbReference type="EMBL" id="WSEL01000003">
    <property type="protein sequence ID" value="MVQ28955.1"/>
    <property type="molecule type" value="Genomic_DNA"/>
</dbReference>
<evidence type="ECO:0000313" key="2">
    <source>
        <dbReference type="EMBL" id="MVQ28955.1"/>
    </source>
</evidence>
<keyword evidence="1" id="KW-0812">Transmembrane</keyword>
<gene>
    <name evidence="2" type="ORF">GON04_05845</name>
</gene>
<dbReference type="RefSeq" id="WP_157397008.1">
    <property type="nucleotide sequence ID" value="NZ_WSEL01000003.1"/>
</dbReference>
<dbReference type="Pfam" id="PF06240">
    <property type="entry name" value="COXG"/>
    <property type="match status" value="1"/>
</dbReference>
<dbReference type="InterPro" id="IPR010419">
    <property type="entry name" value="CO_DH_gsu"/>
</dbReference>
<protein>
    <submittedName>
        <fullName evidence="2">Carbon monoxide dehydrogenase</fullName>
    </submittedName>
</protein>
<reference evidence="2 3" key="1">
    <citation type="submission" date="2019-12" db="EMBL/GenBank/DDBJ databases">
        <authorList>
            <person name="Huq M.A."/>
        </authorList>
    </citation>
    <scope>NUCLEOTIDE SEQUENCE [LARGE SCALE GENOMIC DNA]</scope>
    <source>
        <strain evidence="2 3">MAH-25</strain>
    </source>
</reference>